<dbReference type="KEGG" id="drt:Dret_1533"/>
<accession>C8X322</accession>
<organism evidence="1 2">
    <name type="scientific">Desulfohalobium retbaense (strain ATCC 49708 / DSM 5692 / JCM 16813 / HR100)</name>
    <dbReference type="NCBI Taxonomy" id="485915"/>
    <lineage>
        <taxon>Bacteria</taxon>
        <taxon>Pseudomonadati</taxon>
        <taxon>Thermodesulfobacteriota</taxon>
        <taxon>Desulfovibrionia</taxon>
        <taxon>Desulfovibrionales</taxon>
        <taxon>Desulfohalobiaceae</taxon>
        <taxon>Desulfohalobium</taxon>
    </lineage>
</organism>
<dbReference type="EMBL" id="CP001734">
    <property type="protein sequence ID" value="ACV68819.1"/>
    <property type="molecule type" value="Genomic_DNA"/>
</dbReference>
<name>C8X322_DESRD</name>
<proteinExistence type="predicted"/>
<gene>
    <name evidence="1" type="ordered locus">Dret_1533</name>
</gene>
<evidence type="ECO:0000313" key="1">
    <source>
        <dbReference type="EMBL" id="ACV68819.1"/>
    </source>
</evidence>
<keyword evidence="2" id="KW-1185">Reference proteome</keyword>
<dbReference type="STRING" id="485915.Dret_1533"/>
<reference evidence="1 2" key="2">
    <citation type="journal article" date="2010" name="Stand. Genomic Sci.">
        <title>Complete genome sequence of Desulfohalobium retbaense type strain (HR(100)).</title>
        <authorList>
            <person name="Spring S."/>
            <person name="Nolan M."/>
            <person name="Lapidus A."/>
            <person name="Glavina Del Rio T."/>
            <person name="Copeland A."/>
            <person name="Tice H."/>
            <person name="Cheng J.F."/>
            <person name="Lucas S."/>
            <person name="Land M."/>
            <person name="Chen F."/>
            <person name="Bruce D."/>
            <person name="Goodwin L."/>
            <person name="Pitluck S."/>
            <person name="Ivanova N."/>
            <person name="Mavromatis K."/>
            <person name="Mikhailova N."/>
            <person name="Pati A."/>
            <person name="Chen A."/>
            <person name="Palaniappan K."/>
            <person name="Hauser L."/>
            <person name="Chang Y.J."/>
            <person name="Jeffries C.D."/>
            <person name="Munk C."/>
            <person name="Kiss H."/>
            <person name="Chain P."/>
            <person name="Han C."/>
            <person name="Brettin T."/>
            <person name="Detter J.C."/>
            <person name="Schuler E."/>
            <person name="Goker M."/>
            <person name="Rohde M."/>
            <person name="Bristow J."/>
            <person name="Eisen J.A."/>
            <person name="Markowitz V."/>
            <person name="Hugenholtz P."/>
            <person name="Kyrpides N.C."/>
            <person name="Klenk H.P."/>
        </authorList>
    </citation>
    <scope>NUCLEOTIDE SEQUENCE [LARGE SCALE GENOMIC DNA]</scope>
    <source>
        <strain evidence="1 2">DSM 5692</strain>
    </source>
</reference>
<dbReference type="AlphaFoldDB" id="C8X322"/>
<dbReference type="Proteomes" id="UP000001052">
    <property type="component" value="Chromosome"/>
</dbReference>
<reference evidence="2" key="1">
    <citation type="submission" date="2009-09" db="EMBL/GenBank/DDBJ databases">
        <title>The complete chromosome of Desulfohalobium retbaense DSM 5692.</title>
        <authorList>
            <consortium name="US DOE Joint Genome Institute (JGI-PGF)"/>
            <person name="Lucas S."/>
            <person name="Copeland A."/>
            <person name="Lapidus A."/>
            <person name="Glavina del Rio T."/>
            <person name="Dalin E."/>
            <person name="Tice H."/>
            <person name="Bruce D."/>
            <person name="Goodwin L."/>
            <person name="Pitluck S."/>
            <person name="Kyrpides N."/>
            <person name="Mavromatis K."/>
            <person name="Ivanova N."/>
            <person name="Mikhailova N."/>
            <person name="Munk A.C."/>
            <person name="Brettin T."/>
            <person name="Detter J.C."/>
            <person name="Han C."/>
            <person name="Tapia R."/>
            <person name="Larimer F."/>
            <person name="Land M."/>
            <person name="Hauser L."/>
            <person name="Markowitz V."/>
            <person name="Cheng J.-F."/>
            <person name="Hugenholtz P."/>
            <person name="Woyke T."/>
            <person name="Wu D."/>
            <person name="Spring S."/>
            <person name="Klenk H.-P."/>
            <person name="Eisen J.A."/>
        </authorList>
    </citation>
    <scope>NUCLEOTIDE SEQUENCE [LARGE SCALE GENOMIC DNA]</scope>
    <source>
        <strain evidence="2">DSM 5692</strain>
    </source>
</reference>
<protein>
    <submittedName>
        <fullName evidence="1">Uncharacterized protein</fullName>
    </submittedName>
</protein>
<evidence type="ECO:0000313" key="2">
    <source>
        <dbReference type="Proteomes" id="UP000001052"/>
    </source>
</evidence>
<sequence length="33" mass="3767">MQSYPKPTTLDLDKDVFIHFYILKPADADEAAL</sequence>
<dbReference type="HOGENOM" id="CLU_3381558_0_0_7"/>